<dbReference type="Gene3D" id="3.30.565.10">
    <property type="entry name" value="Histidine kinase-like ATPase, C-terminal domain"/>
    <property type="match status" value="1"/>
</dbReference>
<dbReference type="Gene3D" id="3.40.50.2300">
    <property type="match status" value="1"/>
</dbReference>
<feature type="modified residue" description="4-aspartylphosphate" evidence="6">
    <location>
        <position position="679"/>
    </location>
</feature>
<protein>
    <recommendedName>
        <fullName evidence="2">histidine kinase</fullName>
        <ecNumber evidence="2">2.7.13.3</ecNumber>
    </recommendedName>
</protein>
<dbReference type="InterPro" id="IPR004358">
    <property type="entry name" value="Sig_transdc_His_kin-like_C"/>
</dbReference>
<dbReference type="CDD" id="cd00075">
    <property type="entry name" value="HATPase"/>
    <property type="match status" value="1"/>
</dbReference>
<dbReference type="InterPro" id="IPR001789">
    <property type="entry name" value="Sig_transdc_resp-reg_receiver"/>
</dbReference>
<keyword evidence="7" id="KW-0175">Coiled coil</keyword>
<dbReference type="GO" id="GO:0000155">
    <property type="term" value="F:phosphorelay sensor kinase activity"/>
    <property type="evidence" value="ECO:0007669"/>
    <property type="project" value="InterPro"/>
</dbReference>
<evidence type="ECO:0000256" key="7">
    <source>
        <dbReference type="SAM" id="Coils"/>
    </source>
</evidence>
<dbReference type="InterPro" id="IPR036890">
    <property type="entry name" value="HATPase_C_sf"/>
</dbReference>
<dbReference type="CDD" id="cd00130">
    <property type="entry name" value="PAS"/>
    <property type="match status" value="1"/>
</dbReference>
<feature type="domain" description="Response regulatory" evidence="9">
    <location>
        <begin position="629"/>
        <end position="743"/>
    </location>
</feature>
<dbReference type="InterPro" id="IPR011006">
    <property type="entry name" value="CheY-like_superfamily"/>
</dbReference>
<feature type="domain" description="Histidine kinase" evidence="8">
    <location>
        <begin position="382"/>
        <end position="597"/>
    </location>
</feature>
<dbReference type="Gene3D" id="3.30.450.40">
    <property type="match status" value="1"/>
</dbReference>
<dbReference type="InterPro" id="IPR000014">
    <property type="entry name" value="PAS"/>
</dbReference>
<dbReference type="SUPFAM" id="SSF55874">
    <property type="entry name" value="ATPase domain of HSP90 chaperone/DNA topoisomerase II/histidine kinase"/>
    <property type="match status" value="1"/>
</dbReference>
<dbReference type="FunFam" id="3.30.565.10:FF:000006">
    <property type="entry name" value="Sensor histidine kinase WalK"/>
    <property type="match status" value="1"/>
</dbReference>
<dbReference type="Pfam" id="PF01590">
    <property type="entry name" value="GAF"/>
    <property type="match status" value="1"/>
</dbReference>
<evidence type="ECO:0000256" key="6">
    <source>
        <dbReference type="PROSITE-ProRule" id="PRU00169"/>
    </source>
</evidence>
<dbReference type="InterPro" id="IPR013656">
    <property type="entry name" value="PAS_4"/>
</dbReference>
<proteinExistence type="predicted"/>
<dbReference type="PRINTS" id="PR00344">
    <property type="entry name" value="BCTRLSENSOR"/>
</dbReference>
<comment type="catalytic activity">
    <reaction evidence="1">
        <text>ATP + protein L-histidine = ADP + protein N-phospho-L-histidine.</text>
        <dbReference type="EC" id="2.7.13.3"/>
    </reaction>
</comment>
<dbReference type="InterPro" id="IPR005467">
    <property type="entry name" value="His_kinase_dom"/>
</dbReference>
<evidence type="ECO:0000256" key="3">
    <source>
        <dbReference type="ARBA" id="ARBA00022553"/>
    </source>
</evidence>
<dbReference type="PROSITE" id="PS50109">
    <property type="entry name" value="HIS_KIN"/>
    <property type="match status" value="1"/>
</dbReference>
<dbReference type="InterPro" id="IPR003594">
    <property type="entry name" value="HATPase_dom"/>
</dbReference>
<evidence type="ECO:0000259" key="8">
    <source>
        <dbReference type="PROSITE" id="PS50109"/>
    </source>
</evidence>
<evidence type="ECO:0000256" key="1">
    <source>
        <dbReference type="ARBA" id="ARBA00000085"/>
    </source>
</evidence>
<evidence type="ECO:0000313" key="10">
    <source>
        <dbReference type="EMBL" id="TMQ58815.1"/>
    </source>
</evidence>
<dbReference type="CDD" id="cd00082">
    <property type="entry name" value="HisKA"/>
    <property type="match status" value="1"/>
</dbReference>
<comment type="caution">
    <text evidence="10">The sequence shown here is derived from an EMBL/GenBank/DDBJ whole genome shotgun (WGS) entry which is preliminary data.</text>
</comment>
<evidence type="ECO:0000259" key="9">
    <source>
        <dbReference type="PROSITE" id="PS50110"/>
    </source>
</evidence>
<dbReference type="PANTHER" id="PTHR43047:SF72">
    <property type="entry name" value="OSMOSENSING HISTIDINE PROTEIN KINASE SLN1"/>
    <property type="match status" value="1"/>
</dbReference>
<dbReference type="SMART" id="SM00387">
    <property type="entry name" value="HATPase_c"/>
    <property type="match status" value="1"/>
</dbReference>
<keyword evidence="3 6" id="KW-0597">Phosphoprotein</keyword>
<dbReference type="Gene3D" id="1.10.287.130">
    <property type="match status" value="1"/>
</dbReference>
<dbReference type="PANTHER" id="PTHR43047">
    <property type="entry name" value="TWO-COMPONENT HISTIDINE PROTEIN KINASE"/>
    <property type="match status" value="1"/>
</dbReference>
<dbReference type="SMART" id="SM00448">
    <property type="entry name" value="REC"/>
    <property type="match status" value="1"/>
</dbReference>
<dbReference type="InterPro" id="IPR003018">
    <property type="entry name" value="GAF"/>
</dbReference>
<dbReference type="GO" id="GO:0005886">
    <property type="term" value="C:plasma membrane"/>
    <property type="evidence" value="ECO:0007669"/>
    <property type="project" value="TreeGrafter"/>
</dbReference>
<dbReference type="SMART" id="SM00388">
    <property type="entry name" value="HisKA"/>
    <property type="match status" value="1"/>
</dbReference>
<dbReference type="SUPFAM" id="SSF47384">
    <property type="entry name" value="Homodimeric domain of signal transducing histidine kinase"/>
    <property type="match status" value="1"/>
</dbReference>
<dbReference type="InterPro" id="IPR036097">
    <property type="entry name" value="HisK_dim/P_sf"/>
</dbReference>
<dbReference type="Pfam" id="PF02518">
    <property type="entry name" value="HATPase_c"/>
    <property type="match status" value="1"/>
</dbReference>
<keyword evidence="5" id="KW-0418">Kinase</keyword>
<organism evidence="10 11">
    <name type="scientific">Eiseniibacteriota bacterium</name>
    <dbReference type="NCBI Taxonomy" id="2212470"/>
    <lineage>
        <taxon>Bacteria</taxon>
        <taxon>Candidatus Eiseniibacteriota</taxon>
    </lineage>
</organism>
<dbReference type="SUPFAM" id="SSF52172">
    <property type="entry name" value="CheY-like"/>
    <property type="match status" value="1"/>
</dbReference>
<dbReference type="Pfam" id="PF08448">
    <property type="entry name" value="PAS_4"/>
    <property type="match status" value="1"/>
</dbReference>
<dbReference type="SUPFAM" id="SSF55781">
    <property type="entry name" value="GAF domain-like"/>
    <property type="match status" value="1"/>
</dbReference>
<sequence>MAKAHLEEMSKTELIRELRKLQDAERRLETALKASDPVRLVHDLQVSQIELEMQNRELQEGQQLLEDSRSRYADLYDFAPVGYCTFDLEGYIQEINLTGASLLEVPREKLVHKRFPAVISIRDKDPFRTQLNFEAHLRACAEKTDRVTTEWTLSSRSHGTWVMQMATVPLRDHDGAMIGYRSALIDVTALKQLDRLRFLADAGEMLSSTLDYPTVLERVVRIAVPALADLCIADVLDENGRLQRLEVAFGSPEKQLALAERVKESALRPGPQALQRRVATSRSPVLFERTEEPFFLSGLSEEDSDLVRAIGPRSMIIVPLMVRRKLLATLTFIVTESKRHYTSEDVLFFQDIARRTAVAADNARLHTQVQRAIRIRENLLGVVSHDLRDLLGVVDMASAVLLKSPVATDRRIQSRKSAEMIHRTAEKMTRLVADLLDSVGIVSGHLAVDRKPCPLLPLVREALEGFQAIASVRLQCDLAGVSDLVLTCDRERILQVLTNLIGNAIKFTPQEGTVTVRAQPKGNEVWFSVGDTGAGIPSEELPHIFEQFWQAAKTSNLGVGLGLTIAKGIIEAHGGRIWAESEMGAGTTIHFTLPIARPYDDADDSHRTAGAGEAVGRRAIPGASSERKVVLVIDDESDAREAMQQVLALDGYESVGAANGKEALVYLRTHPAPYVILLDLVMPVMDGWAFLAGRNRDPALRPIPVIVISGHQEAETQAAAAHAGFIQKPVRPESLAESMEHMVHGAQ</sequence>
<dbReference type="InterPro" id="IPR003661">
    <property type="entry name" value="HisK_dim/P_dom"/>
</dbReference>
<dbReference type="InterPro" id="IPR035965">
    <property type="entry name" value="PAS-like_dom_sf"/>
</dbReference>
<reference evidence="10 11" key="1">
    <citation type="journal article" date="2019" name="Nat. Microbiol.">
        <title>Mediterranean grassland soil C-N compound turnover is dependent on rainfall and depth, and is mediated by genomically divergent microorganisms.</title>
        <authorList>
            <person name="Diamond S."/>
            <person name="Andeer P.F."/>
            <person name="Li Z."/>
            <person name="Crits-Christoph A."/>
            <person name="Burstein D."/>
            <person name="Anantharaman K."/>
            <person name="Lane K.R."/>
            <person name="Thomas B.C."/>
            <person name="Pan C."/>
            <person name="Northen T.R."/>
            <person name="Banfield J.F."/>
        </authorList>
    </citation>
    <scope>NUCLEOTIDE SEQUENCE [LARGE SCALE GENOMIC DNA]</scope>
    <source>
        <strain evidence="10">WS_6</strain>
    </source>
</reference>
<evidence type="ECO:0000256" key="4">
    <source>
        <dbReference type="ARBA" id="ARBA00022679"/>
    </source>
</evidence>
<dbReference type="Pfam" id="PF00072">
    <property type="entry name" value="Response_reg"/>
    <property type="match status" value="1"/>
</dbReference>
<dbReference type="SMART" id="SM00065">
    <property type="entry name" value="GAF"/>
    <property type="match status" value="1"/>
</dbReference>
<feature type="coiled-coil region" evidence="7">
    <location>
        <begin position="11"/>
        <end position="71"/>
    </location>
</feature>
<evidence type="ECO:0000313" key="11">
    <source>
        <dbReference type="Proteomes" id="UP000316852"/>
    </source>
</evidence>
<accession>A0A538T595</accession>
<dbReference type="Proteomes" id="UP000316852">
    <property type="component" value="Unassembled WGS sequence"/>
</dbReference>
<name>A0A538T595_UNCEI</name>
<dbReference type="SUPFAM" id="SSF55785">
    <property type="entry name" value="PYP-like sensor domain (PAS domain)"/>
    <property type="match status" value="1"/>
</dbReference>
<dbReference type="EC" id="2.7.13.3" evidence="2"/>
<dbReference type="AlphaFoldDB" id="A0A538T595"/>
<keyword evidence="4" id="KW-0808">Transferase</keyword>
<dbReference type="InterPro" id="IPR029016">
    <property type="entry name" value="GAF-like_dom_sf"/>
</dbReference>
<dbReference type="Gene3D" id="3.30.450.20">
    <property type="entry name" value="PAS domain"/>
    <property type="match status" value="1"/>
</dbReference>
<dbReference type="EMBL" id="VBOW01000029">
    <property type="protein sequence ID" value="TMQ58815.1"/>
    <property type="molecule type" value="Genomic_DNA"/>
</dbReference>
<dbReference type="GO" id="GO:0009927">
    <property type="term" value="F:histidine phosphotransfer kinase activity"/>
    <property type="evidence" value="ECO:0007669"/>
    <property type="project" value="TreeGrafter"/>
</dbReference>
<gene>
    <name evidence="10" type="ORF">E6K76_06745</name>
</gene>
<evidence type="ECO:0000256" key="2">
    <source>
        <dbReference type="ARBA" id="ARBA00012438"/>
    </source>
</evidence>
<evidence type="ECO:0000256" key="5">
    <source>
        <dbReference type="ARBA" id="ARBA00022777"/>
    </source>
</evidence>
<dbReference type="PROSITE" id="PS50110">
    <property type="entry name" value="RESPONSE_REGULATORY"/>
    <property type="match status" value="1"/>
</dbReference>